<name>A0A0L8I9T5_OCTBM</name>
<evidence type="ECO:0000256" key="1">
    <source>
        <dbReference type="SAM" id="MobiDB-lite"/>
    </source>
</evidence>
<dbReference type="AlphaFoldDB" id="A0A0L8I9T5"/>
<evidence type="ECO:0000313" key="2">
    <source>
        <dbReference type="EMBL" id="KOF98207.1"/>
    </source>
</evidence>
<gene>
    <name evidence="2" type="ORF">OCBIM_22026692mg</name>
</gene>
<feature type="compositionally biased region" description="Basic and acidic residues" evidence="1">
    <location>
        <begin position="1"/>
        <end position="53"/>
    </location>
</feature>
<reference evidence="2" key="1">
    <citation type="submission" date="2015-07" db="EMBL/GenBank/DDBJ databases">
        <title>MeaNS - Measles Nucleotide Surveillance Program.</title>
        <authorList>
            <person name="Tran T."/>
            <person name="Druce J."/>
        </authorList>
    </citation>
    <scope>NUCLEOTIDE SEQUENCE</scope>
    <source>
        <strain evidence="2">UCB-OBI-ISO-001</strain>
        <tissue evidence="2">Gonad</tissue>
    </source>
</reference>
<accession>A0A0L8I9T5</accession>
<sequence>MKHERKRGGDGEEWYEGERKRDDGAERRRQRNKLETRENWEETKKEGENEDRERKRKTGETGGG</sequence>
<dbReference type="EMBL" id="KQ416197">
    <property type="protein sequence ID" value="KOF98207.1"/>
    <property type="molecule type" value="Genomic_DNA"/>
</dbReference>
<organism evidence="2">
    <name type="scientific">Octopus bimaculoides</name>
    <name type="common">California two-spotted octopus</name>
    <dbReference type="NCBI Taxonomy" id="37653"/>
    <lineage>
        <taxon>Eukaryota</taxon>
        <taxon>Metazoa</taxon>
        <taxon>Spiralia</taxon>
        <taxon>Lophotrochozoa</taxon>
        <taxon>Mollusca</taxon>
        <taxon>Cephalopoda</taxon>
        <taxon>Coleoidea</taxon>
        <taxon>Octopodiformes</taxon>
        <taxon>Octopoda</taxon>
        <taxon>Incirrata</taxon>
        <taxon>Octopodidae</taxon>
        <taxon>Octopus</taxon>
    </lineage>
</organism>
<proteinExistence type="predicted"/>
<protein>
    <submittedName>
        <fullName evidence="2">Uncharacterized protein</fullName>
    </submittedName>
</protein>
<feature type="region of interest" description="Disordered" evidence="1">
    <location>
        <begin position="1"/>
        <end position="64"/>
    </location>
</feature>